<name>A0A554SG66_9ACTN</name>
<accession>A0A554SG66</accession>
<protein>
    <submittedName>
        <fullName evidence="1">CoA transferase</fullName>
    </submittedName>
</protein>
<dbReference type="OrthoDB" id="3561197at2"/>
<dbReference type="SUPFAM" id="SSF89796">
    <property type="entry name" value="CoA-transferase family III (CaiB/BaiF)"/>
    <property type="match status" value="1"/>
</dbReference>
<proteinExistence type="predicted"/>
<dbReference type="AlphaFoldDB" id="A0A554SG66"/>
<dbReference type="PANTHER" id="PTHR48228:SF5">
    <property type="entry name" value="ALPHA-METHYLACYL-COA RACEMASE"/>
    <property type="match status" value="1"/>
</dbReference>
<dbReference type="Proteomes" id="UP000316988">
    <property type="component" value="Unassembled WGS sequence"/>
</dbReference>
<dbReference type="Gene3D" id="3.30.1540.10">
    <property type="entry name" value="formyl-coa transferase, domain 3"/>
    <property type="match status" value="1"/>
</dbReference>
<dbReference type="Pfam" id="PF02515">
    <property type="entry name" value="CoA_transf_3"/>
    <property type="match status" value="1"/>
</dbReference>
<gene>
    <name evidence="1" type="ORF">FNM00_05335</name>
</gene>
<evidence type="ECO:0000313" key="2">
    <source>
        <dbReference type="Proteomes" id="UP000316988"/>
    </source>
</evidence>
<keyword evidence="2" id="KW-1185">Reference proteome</keyword>
<dbReference type="InterPro" id="IPR003673">
    <property type="entry name" value="CoA-Trfase_fam_III"/>
</dbReference>
<sequence>MLENYRVLDLSRNAPGPFASMLLADLGAEVISIGGGRAGDAAPVFGRGKTQITVDLKSESGAAAFRALLADADVVIEGFRPGVAGRIGADYERVSTINPRLVYCSLTGYGQSGPLSQVASHDINYLALSGLLGAIGPIDAEPVPPLNIVADMAGGGVYAALGIVSALLRRETTGEGAQIDASMLDGVLSMMAMCFGTWGTAMAPGRGQGLVSGEAPFYRCYVCQDGGYIAIGAVEPQFFRTLWEALELPGEPVDHLSRTTWPELTRTLEAAFAARPRDHWTERLLHLDCCATPVLAPDEVWSFPHIAERHPGAGMFSVPLAPRIDAETQVQGTDLGDRTEQILLGAGVDAAIVGNVLRRNAESGANSGGITWPPVQE</sequence>
<keyword evidence="1" id="KW-0808">Transferase</keyword>
<dbReference type="InterPro" id="IPR023606">
    <property type="entry name" value="CoA-Trfase_III_dom_1_sf"/>
</dbReference>
<dbReference type="InterPro" id="IPR044855">
    <property type="entry name" value="CoA-Trfase_III_dom3_sf"/>
</dbReference>
<dbReference type="EMBL" id="VLNT01000003">
    <property type="protein sequence ID" value="TSD65342.1"/>
    <property type="molecule type" value="Genomic_DNA"/>
</dbReference>
<dbReference type="InterPro" id="IPR050509">
    <property type="entry name" value="CoA-transferase_III"/>
</dbReference>
<reference evidence="1 2" key="1">
    <citation type="submission" date="2019-07" db="EMBL/GenBank/DDBJ databases">
        <authorList>
            <person name="Zhao L.H."/>
        </authorList>
    </citation>
    <scope>NUCLEOTIDE SEQUENCE [LARGE SCALE GENOMIC DNA]</scope>
    <source>
        <strain evidence="1 2">Co35</strain>
    </source>
</reference>
<dbReference type="PANTHER" id="PTHR48228">
    <property type="entry name" value="SUCCINYL-COA--D-CITRAMALATE COA-TRANSFERASE"/>
    <property type="match status" value="1"/>
</dbReference>
<dbReference type="Gene3D" id="3.40.50.10540">
    <property type="entry name" value="Crotonobetainyl-coa:carnitine coa-transferase, domain 1"/>
    <property type="match status" value="1"/>
</dbReference>
<dbReference type="GO" id="GO:0016740">
    <property type="term" value="F:transferase activity"/>
    <property type="evidence" value="ECO:0007669"/>
    <property type="project" value="UniProtKB-KW"/>
</dbReference>
<organism evidence="1 2">
    <name type="scientific">Aeromicrobium piscarium</name>
    <dbReference type="NCBI Taxonomy" id="2590901"/>
    <lineage>
        <taxon>Bacteria</taxon>
        <taxon>Bacillati</taxon>
        <taxon>Actinomycetota</taxon>
        <taxon>Actinomycetes</taxon>
        <taxon>Propionibacteriales</taxon>
        <taxon>Nocardioidaceae</taxon>
        <taxon>Aeromicrobium</taxon>
    </lineage>
</organism>
<comment type="caution">
    <text evidence="1">The sequence shown here is derived from an EMBL/GenBank/DDBJ whole genome shotgun (WGS) entry which is preliminary data.</text>
</comment>
<evidence type="ECO:0000313" key="1">
    <source>
        <dbReference type="EMBL" id="TSD65342.1"/>
    </source>
</evidence>
<dbReference type="RefSeq" id="WP_143912574.1">
    <property type="nucleotide sequence ID" value="NZ_VLNT01000003.1"/>
</dbReference>